<name>A0A2P5EZR5_TREOI</name>
<sequence>HLSHRGGWDIQDNDIEPVVLQDHNSSNFVLTVELGELESIRYICGSQSEHVQNSDNVIHDVEEDACIDDNELDHDDTMDDYIEDEEELEMDDDDETDQDEHEDYIDSNDD</sequence>
<dbReference type="OrthoDB" id="10401358at2759"/>
<dbReference type="Proteomes" id="UP000237000">
    <property type="component" value="Unassembled WGS sequence"/>
</dbReference>
<organism evidence="2 3">
    <name type="scientific">Trema orientale</name>
    <name type="common">Charcoal tree</name>
    <name type="synonym">Celtis orientalis</name>
    <dbReference type="NCBI Taxonomy" id="63057"/>
    <lineage>
        <taxon>Eukaryota</taxon>
        <taxon>Viridiplantae</taxon>
        <taxon>Streptophyta</taxon>
        <taxon>Embryophyta</taxon>
        <taxon>Tracheophyta</taxon>
        <taxon>Spermatophyta</taxon>
        <taxon>Magnoliopsida</taxon>
        <taxon>eudicotyledons</taxon>
        <taxon>Gunneridae</taxon>
        <taxon>Pentapetalae</taxon>
        <taxon>rosids</taxon>
        <taxon>fabids</taxon>
        <taxon>Rosales</taxon>
        <taxon>Cannabaceae</taxon>
        <taxon>Trema</taxon>
    </lineage>
</organism>
<reference evidence="3" key="1">
    <citation type="submission" date="2016-06" db="EMBL/GenBank/DDBJ databases">
        <title>Parallel loss of symbiosis genes in relatives of nitrogen-fixing non-legume Parasponia.</title>
        <authorList>
            <person name="Van Velzen R."/>
            <person name="Holmer R."/>
            <person name="Bu F."/>
            <person name="Rutten L."/>
            <person name="Van Zeijl A."/>
            <person name="Liu W."/>
            <person name="Santuari L."/>
            <person name="Cao Q."/>
            <person name="Sharma T."/>
            <person name="Shen D."/>
            <person name="Roswanjaya Y."/>
            <person name="Wardhani T."/>
            <person name="Kalhor M.S."/>
            <person name="Jansen J."/>
            <person name="Van den Hoogen J."/>
            <person name="Gungor B."/>
            <person name="Hartog M."/>
            <person name="Hontelez J."/>
            <person name="Verver J."/>
            <person name="Yang W.-C."/>
            <person name="Schijlen E."/>
            <person name="Repin R."/>
            <person name="Schilthuizen M."/>
            <person name="Schranz E."/>
            <person name="Heidstra R."/>
            <person name="Miyata K."/>
            <person name="Fedorova E."/>
            <person name="Kohlen W."/>
            <person name="Bisseling T."/>
            <person name="Smit S."/>
            <person name="Geurts R."/>
        </authorList>
    </citation>
    <scope>NUCLEOTIDE SEQUENCE [LARGE SCALE GENOMIC DNA]</scope>
    <source>
        <strain evidence="3">cv. RG33-2</strain>
    </source>
</reference>
<gene>
    <name evidence="2" type="ORF">TorRG33x02_132460</name>
</gene>
<evidence type="ECO:0000313" key="2">
    <source>
        <dbReference type="EMBL" id="PON91028.1"/>
    </source>
</evidence>
<dbReference type="EMBL" id="JXTC01000078">
    <property type="protein sequence ID" value="PON91028.1"/>
    <property type="molecule type" value="Genomic_DNA"/>
</dbReference>
<feature type="region of interest" description="Disordered" evidence="1">
    <location>
        <begin position="66"/>
        <end position="110"/>
    </location>
</feature>
<dbReference type="InParanoid" id="A0A2P5EZR5"/>
<feature type="non-terminal residue" evidence="2">
    <location>
        <position position="1"/>
    </location>
</feature>
<accession>A0A2P5EZR5</accession>
<proteinExistence type="predicted"/>
<evidence type="ECO:0000256" key="1">
    <source>
        <dbReference type="SAM" id="MobiDB-lite"/>
    </source>
</evidence>
<keyword evidence="3" id="KW-1185">Reference proteome</keyword>
<protein>
    <submittedName>
        <fullName evidence="2">Uncharacterized protein</fullName>
    </submittedName>
</protein>
<comment type="caution">
    <text evidence="2">The sequence shown here is derived from an EMBL/GenBank/DDBJ whole genome shotgun (WGS) entry which is preliminary data.</text>
</comment>
<dbReference type="AlphaFoldDB" id="A0A2P5EZR5"/>
<evidence type="ECO:0000313" key="3">
    <source>
        <dbReference type="Proteomes" id="UP000237000"/>
    </source>
</evidence>